<feature type="transmembrane region" description="Helical" evidence="1">
    <location>
        <begin position="253"/>
        <end position="273"/>
    </location>
</feature>
<dbReference type="PANTHER" id="PTHR38592">
    <property type="entry name" value="BLL4819 PROTEIN"/>
    <property type="match status" value="1"/>
</dbReference>
<evidence type="ECO:0000313" key="2">
    <source>
        <dbReference type="EMBL" id="GEO38578.1"/>
    </source>
</evidence>
<dbReference type="Pfam" id="PF10129">
    <property type="entry name" value="OpgC_C"/>
    <property type="match status" value="1"/>
</dbReference>
<evidence type="ECO:0008006" key="4">
    <source>
        <dbReference type="Google" id="ProtNLM"/>
    </source>
</evidence>
<accession>A0A512DQ24</accession>
<feature type="transmembrane region" description="Helical" evidence="1">
    <location>
        <begin position="130"/>
        <end position="149"/>
    </location>
</feature>
<dbReference type="PANTHER" id="PTHR38592:SF3">
    <property type="entry name" value="BLL4819 PROTEIN"/>
    <property type="match status" value="1"/>
</dbReference>
<keyword evidence="1" id="KW-0472">Membrane</keyword>
<feature type="transmembrane region" description="Helical" evidence="1">
    <location>
        <begin position="294"/>
        <end position="319"/>
    </location>
</feature>
<sequence length="376" mass="42570">MQKINHGELGYVQDAQGFVFLSGIIIGLYYTRMIGQGRTGLMDAKILRRAYDLYVYAVMVLAVILILAMVVPNSRPLWGQFMWEMYQTPSVTAVSAFLLLYQPIFMDILPQYIVYLVASPLLLRWVARGYWREVLGGSILMWLGVQLGWHLPAVRIVEQSVAEIVPGFVLQSHFNPMAWQVVFVTGLLLGAADTRGGMDWNRWFSPERTDLLKASIVIVVLFLFYKLGFTYGFMPDSMALRFDGFNNRTELSLVYLLNFVALAYLVTWLLVAGRDSAFPAARRAGDLLNRLFRWRFLTFLGKHSLQVYAWHVVVVYVVLGFDARIGPFSELTKTLIALGAIASLIIPAWIHANYANWTEAGRLAAQPEPAQGRSRN</sequence>
<protein>
    <recommendedName>
        <fullName evidence="4">Acyltransferase</fullName>
    </recommendedName>
</protein>
<organism evidence="2 3">
    <name type="scientific">Skermanella aerolata</name>
    <dbReference type="NCBI Taxonomy" id="393310"/>
    <lineage>
        <taxon>Bacteria</taxon>
        <taxon>Pseudomonadati</taxon>
        <taxon>Pseudomonadota</taxon>
        <taxon>Alphaproteobacteria</taxon>
        <taxon>Rhodospirillales</taxon>
        <taxon>Azospirillaceae</taxon>
        <taxon>Skermanella</taxon>
    </lineage>
</organism>
<feature type="transmembrane region" description="Helical" evidence="1">
    <location>
        <begin position="15"/>
        <end position="32"/>
    </location>
</feature>
<proteinExistence type="predicted"/>
<name>A0A512DQ24_9PROT</name>
<evidence type="ECO:0000313" key="3">
    <source>
        <dbReference type="Proteomes" id="UP000321523"/>
    </source>
</evidence>
<feature type="transmembrane region" description="Helical" evidence="1">
    <location>
        <begin position="331"/>
        <end position="352"/>
    </location>
</feature>
<feature type="transmembrane region" description="Helical" evidence="1">
    <location>
        <begin position="214"/>
        <end position="233"/>
    </location>
</feature>
<reference evidence="2 3" key="1">
    <citation type="submission" date="2019-07" db="EMBL/GenBank/DDBJ databases">
        <title>Whole genome shotgun sequence of Skermanella aerolata NBRC 106429.</title>
        <authorList>
            <person name="Hosoyama A."/>
            <person name="Uohara A."/>
            <person name="Ohji S."/>
            <person name="Ichikawa N."/>
        </authorList>
    </citation>
    <scope>NUCLEOTIDE SEQUENCE [LARGE SCALE GENOMIC DNA]</scope>
    <source>
        <strain evidence="2 3">NBRC 106429</strain>
    </source>
</reference>
<gene>
    <name evidence="2" type="ORF">SAE02_27260</name>
</gene>
<dbReference type="EMBL" id="BJYZ01000011">
    <property type="protein sequence ID" value="GEO38578.1"/>
    <property type="molecule type" value="Genomic_DNA"/>
</dbReference>
<dbReference type="AlphaFoldDB" id="A0A512DQ24"/>
<feature type="transmembrane region" description="Helical" evidence="1">
    <location>
        <begin position="53"/>
        <end position="71"/>
    </location>
</feature>
<keyword evidence="1" id="KW-0812">Transmembrane</keyword>
<dbReference type="PIRSF" id="PIRSF028704">
    <property type="entry name" value="UPC028704"/>
    <property type="match status" value="1"/>
</dbReference>
<feature type="transmembrane region" description="Helical" evidence="1">
    <location>
        <begin position="177"/>
        <end position="194"/>
    </location>
</feature>
<keyword evidence="1" id="KW-1133">Transmembrane helix</keyword>
<keyword evidence="3" id="KW-1185">Reference proteome</keyword>
<dbReference type="Proteomes" id="UP000321523">
    <property type="component" value="Unassembled WGS sequence"/>
</dbReference>
<dbReference type="InterPro" id="IPR014550">
    <property type="entry name" value="UCP028704_OpgC"/>
</dbReference>
<evidence type="ECO:0000256" key="1">
    <source>
        <dbReference type="SAM" id="Phobius"/>
    </source>
</evidence>
<comment type="caution">
    <text evidence="2">The sequence shown here is derived from an EMBL/GenBank/DDBJ whole genome shotgun (WGS) entry which is preliminary data.</text>
</comment>